<dbReference type="eggNOG" id="COG5283">
    <property type="taxonomic scope" value="Bacteria"/>
</dbReference>
<gene>
    <name evidence="4" type="ORF">HMPREF0554_0824</name>
</gene>
<keyword evidence="1" id="KW-1188">Viral release from host cell</keyword>
<feature type="compositionally biased region" description="Basic and acidic residues" evidence="2">
    <location>
        <begin position="37"/>
        <end position="53"/>
    </location>
</feature>
<dbReference type="PANTHER" id="PTHR37813:SF1">
    <property type="entry name" value="FELS-2 PROPHAGE PROTEIN"/>
    <property type="match status" value="1"/>
</dbReference>
<feature type="domain" description="Phage tail tape measure protein" evidence="3">
    <location>
        <begin position="138"/>
        <end position="329"/>
    </location>
</feature>
<evidence type="ECO:0000313" key="5">
    <source>
        <dbReference type="Proteomes" id="UP000004226"/>
    </source>
</evidence>
<keyword evidence="5" id="KW-1185">Reference proteome</keyword>
<feature type="region of interest" description="Disordered" evidence="2">
    <location>
        <begin position="29"/>
        <end position="53"/>
    </location>
</feature>
<accession>D0GNX1</accession>
<evidence type="ECO:0000259" key="3">
    <source>
        <dbReference type="Pfam" id="PF10145"/>
    </source>
</evidence>
<dbReference type="Proteomes" id="UP000004226">
    <property type="component" value="Unassembled WGS sequence"/>
</dbReference>
<evidence type="ECO:0000256" key="1">
    <source>
        <dbReference type="ARBA" id="ARBA00022612"/>
    </source>
</evidence>
<reference evidence="4 5" key="1">
    <citation type="submission" date="2009-10" db="EMBL/GenBank/DDBJ databases">
        <authorList>
            <person name="Harkins D.M."/>
            <person name="Madupu R."/>
            <person name="Durkin A.S."/>
            <person name="Torralba M."/>
            <person name="Methe B."/>
            <person name="Sutton G.G."/>
            <person name="Strausberg R.L."/>
            <person name="Nelson K.E."/>
        </authorList>
    </citation>
    <scope>NUCLEOTIDE SEQUENCE [LARGE SCALE GENOMIC DNA]</scope>
    <source>
        <strain evidence="4 5">F0264</strain>
    </source>
</reference>
<dbReference type="EMBL" id="ADAD01000177">
    <property type="protein sequence ID" value="EEY34204.1"/>
    <property type="molecule type" value="Genomic_DNA"/>
</dbReference>
<dbReference type="Pfam" id="PF10145">
    <property type="entry name" value="PhageMin_Tail"/>
    <property type="match status" value="1"/>
</dbReference>
<dbReference type="NCBIfam" id="TIGR01760">
    <property type="entry name" value="tape_meas_TP901"/>
    <property type="match status" value="1"/>
</dbReference>
<evidence type="ECO:0000313" key="4">
    <source>
        <dbReference type="EMBL" id="EEY34204.1"/>
    </source>
</evidence>
<name>D0GNX1_9FUSO</name>
<proteinExistence type="predicted"/>
<sequence>MSDEMIIDVKIKNNKSAIDELDKTMEGLTSTTKKTSKGVDELGNEVKKTGKRKSELDKVKEGLKGVEKGAKEAKSGVNVLAGGFKSLASAMLPILSVAAVVGFVKKSLDAFEDFEKGMNSIFTLLPKKSAEAEEAMGKKVRNMAKTYGVEMSDATDAIYNALSAGVSEDNVFGFVETGIKASKAGMASLSDSTATLNTIMNNYRSDSLDVNNVSDLLFATIKKGVTSFPELASSIGDVLPSTAAANVSFEQTAATIATLTATMGKGSTAKAGTSMRAMFEELNNSGSKTYKMFKQLNGGVDFKTFMKNGGTVSQALGMIEKKAQSTGKTVADMFMSVESKKAVNILTSNKKVFDENLDEFKNVAGATDEAYEKMNRGWGATTARLKAGMTDVMIGLGDAIAPVAGLIGGALIEALSLVTPAFDLLGQGINSVIKPLSALGEAWGLITGTSSTAGIEETNKKFAELSPLAQQLVKPLAELNQAFNDLINKLIGAFAPATERVQEFFNSITGNTNTKDILVGLVEGVTWGVETITPLLEGLGSWWSTQFNVMLNVVGIVGNFFKGVMEGMGVDTQTLGQFISDLYVITGATFKGFSTAVSTAWGITKPIFDFLAETLGKIIGLLAKVSFEPLQKGASFLSGLLGGKKKNALGTDNFGGGTTTISEQGKELFATPSGLVGISPNSRSEMMLPKGTQIFSNKKTEKIMNMAKNIYNNQVSLPQGYGNSYDINIPISIQQVAQDKIEKIKALRPLITSLIENILSDKESDMAYKWGDM</sequence>
<dbReference type="AlphaFoldDB" id="D0GNX1"/>
<dbReference type="InterPro" id="IPR010090">
    <property type="entry name" value="Phage_tape_meas"/>
</dbReference>
<comment type="caution">
    <text evidence="4">The sequence shown here is derived from an EMBL/GenBank/DDBJ whole genome shotgun (WGS) entry which is preliminary data.</text>
</comment>
<dbReference type="RefSeq" id="WP_006808182.1">
    <property type="nucleotide sequence ID" value="NZ_ADAD01000177.1"/>
</dbReference>
<protein>
    <submittedName>
        <fullName evidence="4">Phage tail tape measure protein, TP901 family</fullName>
    </submittedName>
</protein>
<evidence type="ECO:0000256" key="2">
    <source>
        <dbReference type="SAM" id="MobiDB-lite"/>
    </source>
</evidence>
<organism evidence="4 5">
    <name type="scientific">Pseudoleptotrichia goodfellowii F0264</name>
    <dbReference type="NCBI Taxonomy" id="596323"/>
    <lineage>
        <taxon>Bacteria</taxon>
        <taxon>Fusobacteriati</taxon>
        <taxon>Fusobacteriota</taxon>
        <taxon>Fusobacteriia</taxon>
        <taxon>Fusobacteriales</taxon>
        <taxon>Leptotrichiaceae</taxon>
        <taxon>Pseudoleptotrichia</taxon>
    </lineage>
</organism>
<dbReference type="PANTHER" id="PTHR37813">
    <property type="entry name" value="FELS-2 PROPHAGE PROTEIN"/>
    <property type="match status" value="1"/>
</dbReference>